<organism evidence="1 2">
    <name type="scientific">Dorcoceras hygrometricum</name>
    <dbReference type="NCBI Taxonomy" id="472368"/>
    <lineage>
        <taxon>Eukaryota</taxon>
        <taxon>Viridiplantae</taxon>
        <taxon>Streptophyta</taxon>
        <taxon>Embryophyta</taxon>
        <taxon>Tracheophyta</taxon>
        <taxon>Spermatophyta</taxon>
        <taxon>Magnoliopsida</taxon>
        <taxon>eudicotyledons</taxon>
        <taxon>Gunneridae</taxon>
        <taxon>Pentapetalae</taxon>
        <taxon>asterids</taxon>
        <taxon>lamiids</taxon>
        <taxon>Lamiales</taxon>
        <taxon>Gesneriaceae</taxon>
        <taxon>Didymocarpoideae</taxon>
        <taxon>Trichosporeae</taxon>
        <taxon>Loxocarpinae</taxon>
        <taxon>Dorcoceras</taxon>
    </lineage>
</organism>
<gene>
    <name evidence="1" type="ORF">F511_19142</name>
</gene>
<dbReference type="AlphaFoldDB" id="A0A2Z7BK38"/>
<keyword evidence="2" id="KW-1185">Reference proteome</keyword>
<dbReference type="Proteomes" id="UP000250235">
    <property type="component" value="Unassembled WGS sequence"/>
</dbReference>
<evidence type="ECO:0000313" key="2">
    <source>
        <dbReference type="Proteomes" id="UP000250235"/>
    </source>
</evidence>
<accession>A0A2Z7BK38</accession>
<protein>
    <submittedName>
        <fullName evidence="1">Uncharacterized protein</fullName>
    </submittedName>
</protein>
<name>A0A2Z7BK38_9LAMI</name>
<proteinExistence type="predicted"/>
<sequence length="236" mass="27023">MLLFHDQSRRASGVKSRRGKCSFRKTKLPENCALVAAIVPKIQRLQITKCSTTPHGGQLSLTGAILHPNMCIDSHTASLEETHQLKRVGRVPKGCSFPETDALLQKISSVGLFRSERVDQLRTSQIISEQVDQFGASHVSLEQADQLKKTQDKQIGLERHYQLRASYFSSGQENQFTMSQFSSEQVEQIRVTWNRSDWSSEIRTVLKWRNHLRMSFIEDQLREQLRTHEQLSALSM</sequence>
<reference evidence="1 2" key="1">
    <citation type="journal article" date="2015" name="Proc. Natl. Acad. Sci. U.S.A.">
        <title>The resurrection genome of Boea hygrometrica: A blueprint for survival of dehydration.</title>
        <authorList>
            <person name="Xiao L."/>
            <person name="Yang G."/>
            <person name="Zhang L."/>
            <person name="Yang X."/>
            <person name="Zhao S."/>
            <person name="Ji Z."/>
            <person name="Zhou Q."/>
            <person name="Hu M."/>
            <person name="Wang Y."/>
            <person name="Chen M."/>
            <person name="Xu Y."/>
            <person name="Jin H."/>
            <person name="Xiao X."/>
            <person name="Hu G."/>
            <person name="Bao F."/>
            <person name="Hu Y."/>
            <person name="Wan P."/>
            <person name="Li L."/>
            <person name="Deng X."/>
            <person name="Kuang T."/>
            <person name="Xiang C."/>
            <person name="Zhu J.K."/>
            <person name="Oliver M.J."/>
            <person name="He Y."/>
        </authorList>
    </citation>
    <scope>NUCLEOTIDE SEQUENCE [LARGE SCALE GENOMIC DNA]</scope>
    <source>
        <strain evidence="2">cv. XS01</strain>
    </source>
</reference>
<dbReference type="EMBL" id="KV006889">
    <property type="protein sequence ID" value="KZV32296.1"/>
    <property type="molecule type" value="Genomic_DNA"/>
</dbReference>
<evidence type="ECO:0000313" key="1">
    <source>
        <dbReference type="EMBL" id="KZV32296.1"/>
    </source>
</evidence>